<dbReference type="VEuPathDB" id="TriTrypDB:ECC02_008344"/>
<dbReference type="GO" id="GO:0005096">
    <property type="term" value="F:GTPase activator activity"/>
    <property type="evidence" value="ECO:0007669"/>
    <property type="project" value="InterPro"/>
</dbReference>
<feature type="domain" description="C-CAP/cofactor C-like" evidence="4">
    <location>
        <begin position="110"/>
        <end position="237"/>
    </location>
</feature>
<dbReference type="VEuPathDB" id="TriTrypDB:TCSYLVIO_007885"/>
<dbReference type="VEuPathDB" id="TriTrypDB:C4B63_38g155"/>
<evidence type="ECO:0000256" key="3">
    <source>
        <dbReference type="SAM" id="MobiDB-lite"/>
    </source>
</evidence>
<feature type="region of interest" description="Disordered" evidence="3">
    <location>
        <begin position="1"/>
        <end position="45"/>
    </location>
</feature>
<dbReference type="SMART" id="SM00673">
    <property type="entry name" value="CARP"/>
    <property type="match status" value="2"/>
</dbReference>
<feature type="compositionally biased region" description="Basic residues" evidence="3">
    <location>
        <begin position="17"/>
        <end position="27"/>
    </location>
</feature>
<dbReference type="VEuPathDB" id="TriTrypDB:TcCL_ESM07576"/>
<dbReference type="VEuPathDB" id="TriTrypDB:TcCLB.508199.70"/>
<dbReference type="InterPro" id="IPR006599">
    <property type="entry name" value="CARP_motif"/>
</dbReference>
<feature type="compositionally biased region" description="Polar residues" evidence="3">
    <location>
        <begin position="1"/>
        <end position="14"/>
    </location>
</feature>
<dbReference type="PROSITE" id="PS51329">
    <property type="entry name" value="C_CAP_COFACTOR_C"/>
    <property type="match status" value="1"/>
</dbReference>
<comment type="similarity">
    <text evidence="1">Belongs to the TBCC family.</text>
</comment>
<dbReference type="VEuPathDB" id="TriTrypDB:TcCLB.504033.200"/>
<reference evidence="5" key="3">
    <citation type="submission" date="2020-04" db="EMBL/GenBank/DDBJ databases">
        <authorList>
            <person name="Diaz Viraque F."/>
        </authorList>
    </citation>
    <scope>NUCLEOTIDE SEQUENCE</scope>
    <source>
        <strain evidence="5">Berenice</strain>
    </source>
</reference>
<dbReference type="EMBL" id="PRFC01000124">
    <property type="protein sequence ID" value="PWV05802.1"/>
    <property type="molecule type" value="Genomic_DNA"/>
</dbReference>
<dbReference type="Proteomes" id="UP000246078">
    <property type="component" value="Unassembled WGS sequence"/>
</dbReference>
<dbReference type="GO" id="GO:0005929">
    <property type="term" value="C:cilium"/>
    <property type="evidence" value="ECO:0007669"/>
    <property type="project" value="TreeGrafter"/>
</dbReference>
<evidence type="ECO:0000256" key="2">
    <source>
        <dbReference type="ARBA" id="ARBA00022741"/>
    </source>
</evidence>
<feature type="region of interest" description="Disordered" evidence="3">
    <location>
        <begin position="535"/>
        <end position="568"/>
    </location>
</feature>
<dbReference type="InterPro" id="IPR017901">
    <property type="entry name" value="C-CAP_CF_C-like"/>
</dbReference>
<dbReference type="VEuPathDB" id="TriTrypDB:C4B63_38g154"/>
<dbReference type="AlphaFoldDB" id="A0A2V2WC22"/>
<gene>
    <name evidence="6" type="ORF">C3747_124g63</name>
    <name evidence="5" type="ORF">ECC02_008344</name>
</gene>
<dbReference type="VEuPathDB" id="TriTrypDB:TcYC6_0024980"/>
<dbReference type="VEuPathDB" id="TriTrypDB:TCDM_07709"/>
<comment type="caution">
    <text evidence="6">The sequence shown here is derived from an EMBL/GenBank/DDBJ whole genome shotgun (WGS) entry which is preliminary data.</text>
</comment>
<protein>
    <recommendedName>
        <fullName evidence="4">C-CAP/cofactor C-like domain-containing protein</fullName>
    </recommendedName>
</protein>
<dbReference type="Proteomes" id="UP000583944">
    <property type="component" value="Unassembled WGS sequence"/>
</dbReference>
<dbReference type="PANTHER" id="PTHR15440">
    <property type="entry name" value="XRP2 PROTEIN"/>
    <property type="match status" value="1"/>
</dbReference>
<evidence type="ECO:0000256" key="1">
    <source>
        <dbReference type="ARBA" id="ARBA00008848"/>
    </source>
</evidence>
<dbReference type="Gene3D" id="2.160.20.70">
    <property type="match status" value="1"/>
</dbReference>
<dbReference type="VEuPathDB" id="TriTrypDB:TcBrA4_0054510"/>
<dbReference type="VEuPathDB" id="TriTrypDB:C3747_124g63"/>
<evidence type="ECO:0000259" key="4">
    <source>
        <dbReference type="PROSITE" id="PS51329"/>
    </source>
</evidence>
<dbReference type="GO" id="GO:1990075">
    <property type="term" value="C:periciliary membrane compartment"/>
    <property type="evidence" value="ECO:0007669"/>
    <property type="project" value="TreeGrafter"/>
</dbReference>
<evidence type="ECO:0000313" key="8">
    <source>
        <dbReference type="Proteomes" id="UP000583944"/>
    </source>
</evidence>
<organism evidence="6 7">
    <name type="scientific">Trypanosoma cruzi</name>
    <dbReference type="NCBI Taxonomy" id="5693"/>
    <lineage>
        <taxon>Eukaryota</taxon>
        <taxon>Discoba</taxon>
        <taxon>Euglenozoa</taxon>
        <taxon>Kinetoplastea</taxon>
        <taxon>Metakinetoplastina</taxon>
        <taxon>Trypanosomatida</taxon>
        <taxon>Trypanosomatidae</taxon>
        <taxon>Trypanosoma</taxon>
        <taxon>Schizotrypanum</taxon>
    </lineage>
</organism>
<dbReference type="Pfam" id="PF07986">
    <property type="entry name" value="TBCC"/>
    <property type="match status" value="1"/>
</dbReference>
<dbReference type="SMR" id="A0A2V2WC22"/>
<proteinExistence type="inferred from homology"/>
<keyword evidence="2" id="KW-0547">Nucleotide-binding</keyword>
<dbReference type="PANTHER" id="PTHR15440:SF0">
    <property type="entry name" value="PROTEIN XRP2"/>
    <property type="match status" value="1"/>
</dbReference>
<dbReference type="EMBL" id="JABDHM010000088">
    <property type="protein sequence ID" value="KAF5218708.1"/>
    <property type="molecule type" value="Genomic_DNA"/>
</dbReference>
<sequence>MGTCASSLNAAQDVTSKKPRGRRRPQRKREEKNRPSAALGENDEANGNVGNARLFFSWKAAPLLFDPASASFFNGKYGEEAVKEAARLRERAPIFEAANLPPHSVFLRLPGEVRGQRITVHENSYCAILLLDHCDSVSLHGCERCFIFIGPTSGSVFVERCRHCVIVCCCAQLRLRGCRHLQFSLSVATMPVLEESTDIGVCSLSGWFVYPLMPVHMQRAGLSAFNNFYLTVHDFTPRPVSKQAGPGCSASGSNGNIYYIHHEVFEGTCWMLWKLLGEHDKKEVMEKALADSVPVAHKDVKLMLAKKDEASTGVQRDAIQRILHQPLILSCLPVLPHNTGQPQKNIGQKNSLSQLPVDSNGLLEMFHHTVVVPFTFGTNRPLPQAVLLGKWEPRLFVVTTANGGATIALRIVREIELSRRRAFIDRMQRGVVQEVVDECSRTEVDGDVLLLNTVELRCTEKLVKVQLEPVLKKVANFSCNNALVLQKEAATAVQRMTRNACIFLLALLRPASKRDGAIQGAQSIFSLAGALPPPTECAGKTGGSNSSRSDRSPSPRQPQSSESTEDATAWKKSVLLNVPFPMEHLSVLQNDIFLRAPTTDSGFGYAF</sequence>
<dbReference type="VEuPathDB" id="TriTrypDB:TcG_07775"/>
<dbReference type="OrthoDB" id="194775at2759"/>
<dbReference type="InterPro" id="IPR016098">
    <property type="entry name" value="CAP/MinC_C"/>
</dbReference>
<evidence type="ECO:0000313" key="7">
    <source>
        <dbReference type="Proteomes" id="UP000246078"/>
    </source>
</evidence>
<name>A0A2V2WC22_TRYCR</name>
<dbReference type="InterPro" id="IPR012945">
    <property type="entry name" value="Tubulin-bd_cofactor_C_dom"/>
</dbReference>
<dbReference type="VEuPathDB" id="TriTrypDB:Tc_MARK_5878"/>
<dbReference type="GO" id="GO:0006892">
    <property type="term" value="P:post-Golgi vesicle-mediated transport"/>
    <property type="evidence" value="ECO:0007669"/>
    <property type="project" value="TreeGrafter"/>
</dbReference>
<dbReference type="GO" id="GO:0000166">
    <property type="term" value="F:nucleotide binding"/>
    <property type="evidence" value="ECO:0007669"/>
    <property type="project" value="UniProtKB-KW"/>
</dbReference>
<accession>A0A2V2WC22</accession>
<reference evidence="5 8" key="2">
    <citation type="journal article" date="2019" name="Genome Biol. Evol.">
        <title>Nanopore Sequencing Significantly Improves Genome Assembly of the Protozoan Parasite Trypanosoma cruzi.</title>
        <authorList>
            <person name="Diaz-Viraque F."/>
            <person name="Pita S."/>
            <person name="Greif G."/>
            <person name="de Souza R.C.M."/>
            <person name="Iraola G."/>
            <person name="Robello C."/>
        </authorList>
    </citation>
    <scope>NUCLEOTIDE SEQUENCE [LARGE SCALE GENOMIC DNA]</scope>
    <source>
        <strain evidence="5 8">Berenice</strain>
    </source>
</reference>
<reference evidence="6 7" key="1">
    <citation type="journal article" date="2018" name="Microb. Genom.">
        <title>Expanding an expanded genome: long-read sequencing of Trypanosoma cruzi.</title>
        <authorList>
            <person name="Berna L."/>
            <person name="Rodriguez M."/>
            <person name="Chiribao M.L."/>
            <person name="Parodi-Talice A."/>
            <person name="Pita S."/>
            <person name="Rijo G."/>
            <person name="Alvarez-Valin F."/>
            <person name="Robello C."/>
        </authorList>
    </citation>
    <scope>NUCLEOTIDE SEQUENCE [LARGE SCALE GENOMIC DNA]</scope>
    <source>
        <strain evidence="6 7">TCC</strain>
    </source>
</reference>
<evidence type="ECO:0000313" key="6">
    <source>
        <dbReference type="EMBL" id="PWV05802.1"/>
    </source>
</evidence>
<dbReference type="VEuPathDB" id="TriTrypDB:BCY84_20025"/>
<evidence type="ECO:0000313" key="5">
    <source>
        <dbReference type="EMBL" id="KAF5218708.1"/>
    </source>
</evidence>
<dbReference type="InterPro" id="IPR039093">
    <property type="entry name" value="XRP2"/>
</dbReference>